<organism evidence="1 2">
    <name type="scientific">Ciceribacter naphthalenivorans</name>
    <dbReference type="NCBI Taxonomy" id="1118451"/>
    <lineage>
        <taxon>Bacteria</taxon>
        <taxon>Pseudomonadati</taxon>
        <taxon>Pseudomonadota</taxon>
        <taxon>Alphaproteobacteria</taxon>
        <taxon>Hyphomicrobiales</taxon>
        <taxon>Rhizobiaceae</taxon>
        <taxon>Ciceribacter</taxon>
    </lineage>
</organism>
<sequence length="76" mass="7565">MAQFLHDGGKGGVIEQGPGAAVVEDIDEFLHLQAPVQDDGDTIGLGGGEDGGGKGFGVLAVDGDPVAGLKTRLPQP</sequence>
<reference evidence="1 2" key="1">
    <citation type="submission" date="2019-07" db="EMBL/GenBank/DDBJ databases">
        <title>Whole genome shotgun sequence of Rhizobium naphthalenivorans NBRC 107585.</title>
        <authorList>
            <person name="Hosoyama A."/>
            <person name="Uohara A."/>
            <person name="Ohji S."/>
            <person name="Ichikawa N."/>
        </authorList>
    </citation>
    <scope>NUCLEOTIDE SEQUENCE [LARGE SCALE GENOMIC DNA]</scope>
    <source>
        <strain evidence="1 2">NBRC 107585</strain>
    </source>
</reference>
<dbReference type="Proteomes" id="UP000321717">
    <property type="component" value="Unassembled WGS sequence"/>
</dbReference>
<dbReference type="EMBL" id="BJZP01000006">
    <property type="protein sequence ID" value="GEO84706.1"/>
    <property type="molecule type" value="Genomic_DNA"/>
</dbReference>
<dbReference type="AlphaFoldDB" id="A0A512HGY4"/>
<name>A0A512HGY4_9HYPH</name>
<keyword evidence="2" id="KW-1185">Reference proteome</keyword>
<comment type="caution">
    <text evidence="1">The sequence shown here is derived from an EMBL/GenBank/DDBJ whole genome shotgun (WGS) entry which is preliminary data.</text>
</comment>
<gene>
    <name evidence="1" type="ORF">RNA01_16380</name>
</gene>
<evidence type="ECO:0000313" key="2">
    <source>
        <dbReference type="Proteomes" id="UP000321717"/>
    </source>
</evidence>
<evidence type="ECO:0000313" key="1">
    <source>
        <dbReference type="EMBL" id="GEO84706.1"/>
    </source>
</evidence>
<protein>
    <submittedName>
        <fullName evidence="1">Uncharacterized protein</fullName>
    </submittedName>
</protein>
<proteinExistence type="predicted"/>
<accession>A0A512HGY4</accession>